<reference evidence="1" key="1">
    <citation type="submission" date="2022-07" db="EMBL/GenBank/DDBJ databases">
        <title>The genome of Lyophyllum shimeji provides insight into the initial evolution of ectomycorrhizal fungal genome.</title>
        <authorList>
            <person name="Kobayashi Y."/>
            <person name="Shibata T."/>
            <person name="Hirakawa H."/>
            <person name="Shigenobu S."/>
            <person name="Nishiyama T."/>
            <person name="Yamada A."/>
            <person name="Hasebe M."/>
            <person name="Kawaguchi M."/>
        </authorList>
    </citation>
    <scope>NUCLEOTIDE SEQUENCE</scope>
    <source>
        <strain evidence="1">AT787</strain>
    </source>
</reference>
<gene>
    <name evidence="1" type="ORF">LshimejAT787_0505480</name>
</gene>
<organism evidence="1 2">
    <name type="scientific">Lyophyllum shimeji</name>
    <name type="common">Hon-shimeji</name>
    <name type="synonym">Tricholoma shimeji</name>
    <dbReference type="NCBI Taxonomy" id="47721"/>
    <lineage>
        <taxon>Eukaryota</taxon>
        <taxon>Fungi</taxon>
        <taxon>Dikarya</taxon>
        <taxon>Basidiomycota</taxon>
        <taxon>Agaricomycotina</taxon>
        <taxon>Agaricomycetes</taxon>
        <taxon>Agaricomycetidae</taxon>
        <taxon>Agaricales</taxon>
        <taxon>Tricholomatineae</taxon>
        <taxon>Lyophyllaceae</taxon>
        <taxon>Lyophyllum</taxon>
    </lineage>
</organism>
<dbReference type="EMBL" id="BRPK01000005">
    <property type="protein sequence ID" value="GLB38683.1"/>
    <property type="molecule type" value="Genomic_DNA"/>
</dbReference>
<comment type="caution">
    <text evidence="1">The sequence shown here is derived from an EMBL/GenBank/DDBJ whole genome shotgun (WGS) entry which is preliminary data.</text>
</comment>
<evidence type="ECO:0000313" key="2">
    <source>
        <dbReference type="Proteomes" id="UP001063166"/>
    </source>
</evidence>
<proteinExistence type="predicted"/>
<sequence>MRHQRGFQVDIMARVVHEEIDVMTSSVPCQHARREHSGAAVLYLEVLPDPPYHFWNPFFTDDTSSPSEKAYKEELYNTRRQLSFRLPSNLGETRTILLRGIETRTKWSKYSSMTISSSEVLPLPNHIATALMTSSLRKNHRKSEKIRLHKVLIFMTLPFPSFHPLSKEILPAA</sequence>
<dbReference type="Proteomes" id="UP001063166">
    <property type="component" value="Unassembled WGS sequence"/>
</dbReference>
<keyword evidence="2" id="KW-1185">Reference proteome</keyword>
<name>A0A9P3PML4_LYOSH</name>
<evidence type="ECO:0000313" key="1">
    <source>
        <dbReference type="EMBL" id="GLB38683.1"/>
    </source>
</evidence>
<dbReference type="AlphaFoldDB" id="A0A9P3PML4"/>
<protein>
    <submittedName>
        <fullName evidence="1">Uncharacterized protein</fullName>
    </submittedName>
</protein>
<accession>A0A9P3PML4</accession>